<proteinExistence type="predicted"/>
<protein>
    <submittedName>
        <fullName evidence="2">Uncharacterized protein</fullName>
    </submittedName>
</protein>
<feature type="region of interest" description="Disordered" evidence="1">
    <location>
        <begin position="32"/>
        <end position="83"/>
    </location>
</feature>
<gene>
    <name evidence="2" type="ORF">PAHAL_4G352700</name>
</gene>
<dbReference type="Proteomes" id="UP000243499">
    <property type="component" value="Chromosome 4"/>
</dbReference>
<dbReference type="AlphaFoldDB" id="A0A2S3HMH5"/>
<dbReference type="EMBL" id="CM008049">
    <property type="protein sequence ID" value="PAN26167.1"/>
    <property type="molecule type" value="Genomic_DNA"/>
</dbReference>
<dbReference type="Gramene" id="PAN26167">
    <property type="protein sequence ID" value="PAN26167"/>
    <property type="gene ID" value="PAHAL_4G352700"/>
</dbReference>
<reference evidence="2" key="1">
    <citation type="submission" date="2018-04" db="EMBL/GenBank/DDBJ databases">
        <title>WGS assembly of Panicum hallii.</title>
        <authorList>
            <person name="Lovell J."/>
            <person name="Jenkins J."/>
            <person name="Lowry D."/>
            <person name="Mamidi S."/>
            <person name="Sreedasyam A."/>
            <person name="Weng X."/>
            <person name="Barry K."/>
            <person name="Bonette J."/>
            <person name="Campitelli B."/>
            <person name="Daum C."/>
            <person name="Gordon S."/>
            <person name="Gould B."/>
            <person name="Lipzen A."/>
            <person name="Macqueen A."/>
            <person name="Palacio-Mejia J."/>
            <person name="Plott C."/>
            <person name="Shakirov E."/>
            <person name="Shu S."/>
            <person name="Yoshinaga Y."/>
            <person name="Zane M."/>
            <person name="Rokhsar D."/>
            <person name="Grimwood J."/>
            <person name="Schmutz J."/>
            <person name="Juenger T."/>
        </authorList>
    </citation>
    <scope>NUCLEOTIDE SEQUENCE [LARGE SCALE GENOMIC DNA]</scope>
    <source>
        <strain evidence="2">FIL2</strain>
    </source>
</reference>
<organism evidence="2">
    <name type="scientific">Panicum hallii</name>
    <dbReference type="NCBI Taxonomy" id="206008"/>
    <lineage>
        <taxon>Eukaryota</taxon>
        <taxon>Viridiplantae</taxon>
        <taxon>Streptophyta</taxon>
        <taxon>Embryophyta</taxon>
        <taxon>Tracheophyta</taxon>
        <taxon>Spermatophyta</taxon>
        <taxon>Magnoliopsida</taxon>
        <taxon>Liliopsida</taxon>
        <taxon>Poales</taxon>
        <taxon>Poaceae</taxon>
        <taxon>PACMAD clade</taxon>
        <taxon>Panicoideae</taxon>
        <taxon>Panicodae</taxon>
        <taxon>Paniceae</taxon>
        <taxon>Panicinae</taxon>
        <taxon>Panicum</taxon>
        <taxon>Panicum sect. Panicum</taxon>
    </lineage>
</organism>
<evidence type="ECO:0000313" key="2">
    <source>
        <dbReference type="EMBL" id="PAN26167.1"/>
    </source>
</evidence>
<name>A0A2S3HMH5_9POAL</name>
<sequence length="135" mass="14401">MASFWQLPQPSGMASMVAAASSLFVTAAPSGNLARSGRPVMASDPGESHGETPTSLRTGGLASMSTRPPARRRGLRPPRGAGGRMGMDLLSLHRFVSKICDKCPIFPFSFLMGIPNFSCCVLMEGRHSSRLNSIY</sequence>
<accession>A0A2S3HMH5</accession>
<evidence type="ECO:0000256" key="1">
    <source>
        <dbReference type="SAM" id="MobiDB-lite"/>
    </source>
</evidence>